<evidence type="ECO:0000313" key="7">
    <source>
        <dbReference type="Proteomes" id="UP000000657"/>
    </source>
</evidence>
<evidence type="ECO:0000256" key="2">
    <source>
        <dbReference type="ARBA" id="ARBA00022630"/>
    </source>
</evidence>
<dbReference type="KEGG" id="fal:FRAAL4374"/>
<evidence type="ECO:0000256" key="1">
    <source>
        <dbReference type="ARBA" id="ARBA00001974"/>
    </source>
</evidence>
<dbReference type="OrthoDB" id="9813348at2"/>
<reference evidence="6 7" key="1">
    <citation type="journal article" date="2007" name="Genome Res.">
        <title>Genome characteristics of facultatively symbiotic Frankia sp. strains reflect host range and host plant biogeography.</title>
        <authorList>
            <person name="Normand P."/>
            <person name="Lapierre P."/>
            <person name="Tisa L.S."/>
            <person name="Gogarten J.P."/>
            <person name="Alloisio N."/>
            <person name="Bagnarol E."/>
            <person name="Bassi C.A."/>
            <person name="Berry A.M."/>
            <person name="Bickhart D.M."/>
            <person name="Choisne N."/>
            <person name="Couloux A."/>
            <person name="Cournoyer B."/>
            <person name="Cruveiller S."/>
            <person name="Daubin V."/>
            <person name="Demange N."/>
            <person name="Francino M.P."/>
            <person name="Goltsman E."/>
            <person name="Huang Y."/>
            <person name="Kopp O.R."/>
            <person name="Labarre L."/>
            <person name="Lapidus A."/>
            <person name="Lavire C."/>
            <person name="Marechal J."/>
            <person name="Martinez M."/>
            <person name="Mastronunzio J.E."/>
            <person name="Mullin B.C."/>
            <person name="Niemann J."/>
            <person name="Pujic P."/>
            <person name="Rawnsley T."/>
            <person name="Rouy Z."/>
            <person name="Schenowitz C."/>
            <person name="Sellstedt A."/>
            <person name="Tavares F."/>
            <person name="Tomkins J.P."/>
            <person name="Vallenet D."/>
            <person name="Valverde C."/>
            <person name="Wall L.G."/>
            <person name="Wang Y."/>
            <person name="Medigue C."/>
            <person name="Benson D.R."/>
        </authorList>
    </citation>
    <scope>NUCLEOTIDE SEQUENCE [LARGE SCALE GENOMIC DNA]</scope>
    <source>
        <strain evidence="7">DSM 45986 / CECT 9034 / ACN14a</strain>
    </source>
</reference>
<dbReference type="RefSeq" id="WP_011605496.1">
    <property type="nucleotide sequence ID" value="NC_008278.1"/>
</dbReference>
<evidence type="ECO:0000259" key="5">
    <source>
        <dbReference type="Pfam" id="PF00890"/>
    </source>
</evidence>
<dbReference type="PANTHER" id="PTHR43400">
    <property type="entry name" value="FUMARATE REDUCTASE"/>
    <property type="match status" value="1"/>
</dbReference>
<dbReference type="SUPFAM" id="SSF56425">
    <property type="entry name" value="Succinate dehydrogenase/fumarate reductase flavoprotein, catalytic domain"/>
    <property type="match status" value="1"/>
</dbReference>
<keyword evidence="4 6" id="KW-0560">Oxidoreductase</keyword>
<evidence type="ECO:0000256" key="4">
    <source>
        <dbReference type="ARBA" id="ARBA00023002"/>
    </source>
</evidence>
<protein>
    <submittedName>
        <fullName evidence="6">Succinate dehydrogenase</fullName>
        <ecNumber evidence="6">1.3.99.-</ecNumber>
    </submittedName>
</protein>
<dbReference type="GO" id="GO:0033765">
    <property type="term" value="F:steroid dehydrogenase activity, acting on the CH-CH group of donors"/>
    <property type="evidence" value="ECO:0007669"/>
    <property type="project" value="UniProtKB-ARBA"/>
</dbReference>
<keyword evidence="2" id="KW-0285">Flavoprotein</keyword>
<dbReference type="PANTHER" id="PTHR43400:SF10">
    <property type="entry name" value="3-OXOSTEROID 1-DEHYDROGENASE"/>
    <property type="match status" value="1"/>
</dbReference>
<comment type="cofactor">
    <cofactor evidence="1">
        <name>FAD</name>
        <dbReference type="ChEBI" id="CHEBI:57692"/>
    </cofactor>
</comment>
<gene>
    <name evidence="6" type="ordered locus">FRAAL4374</name>
</gene>
<dbReference type="PRINTS" id="PR00420">
    <property type="entry name" value="RNGMNOXGNASE"/>
</dbReference>
<dbReference type="eggNOG" id="COG1053">
    <property type="taxonomic scope" value="Bacteria"/>
</dbReference>
<dbReference type="EC" id="1.3.99.-" evidence="6"/>
<dbReference type="SUPFAM" id="SSF51905">
    <property type="entry name" value="FAD/NAD(P)-binding domain"/>
    <property type="match status" value="1"/>
</dbReference>
<dbReference type="InterPro" id="IPR027477">
    <property type="entry name" value="Succ_DH/fumarate_Rdtase_cat_sf"/>
</dbReference>
<accession>Q0RHL0</accession>
<dbReference type="InterPro" id="IPR003953">
    <property type="entry name" value="FAD-dep_OxRdtase_2_FAD-bd"/>
</dbReference>
<dbReference type="HOGENOM" id="CLU_011398_4_2_11"/>
<dbReference type="AlphaFoldDB" id="Q0RHL0"/>
<dbReference type="STRING" id="326424.FRAAL4374"/>
<evidence type="ECO:0000313" key="6">
    <source>
        <dbReference type="EMBL" id="CAJ63016.1"/>
    </source>
</evidence>
<keyword evidence="3" id="KW-0274">FAD</keyword>
<dbReference type="InterPro" id="IPR050315">
    <property type="entry name" value="FAD-oxidoreductase_2"/>
</dbReference>
<proteinExistence type="predicted"/>
<name>Q0RHL0_FRAAA</name>
<feature type="domain" description="FAD-dependent oxidoreductase 2 FAD-binding" evidence="5">
    <location>
        <begin position="18"/>
        <end position="522"/>
    </location>
</feature>
<evidence type="ECO:0000256" key="3">
    <source>
        <dbReference type="ARBA" id="ARBA00022827"/>
    </source>
</evidence>
<dbReference type="Pfam" id="PF00890">
    <property type="entry name" value="FAD_binding_2"/>
    <property type="match status" value="1"/>
</dbReference>
<dbReference type="InterPro" id="IPR036188">
    <property type="entry name" value="FAD/NAD-bd_sf"/>
</dbReference>
<dbReference type="GO" id="GO:0008202">
    <property type="term" value="P:steroid metabolic process"/>
    <property type="evidence" value="ECO:0007669"/>
    <property type="project" value="UniProtKB-ARBA"/>
</dbReference>
<dbReference type="Gene3D" id="3.50.50.60">
    <property type="entry name" value="FAD/NAD(P)-binding domain"/>
    <property type="match status" value="2"/>
</dbReference>
<dbReference type="Proteomes" id="UP000000657">
    <property type="component" value="Chromosome"/>
</dbReference>
<organism evidence="6 7">
    <name type="scientific">Frankia alni (strain DSM 45986 / CECT 9034 / ACN14a)</name>
    <dbReference type="NCBI Taxonomy" id="326424"/>
    <lineage>
        <taxon>Bacteria</taxon>
        <taxon>Bacillati</taxon>
        <taxon>Actinomycetota</taxon>
        <taxon>Actinomycetes</taxon>
        <taxon>Frankiales</taxon>
        <taxon>Frankiaceae</taxon>
        <taxon>Frankia</taxon>
    </lineage>
</organism>
<dbReference type="EMBL" id="CT573213">
    <property type="protein sequence ID" value="CAJ63016.1"/>
    <property type="molecule type" value="Genomic_DNA"/>
</dbReference>
<sequence>MTRSYMDTTPTSWDETTDVVVVGTGAAGLTAAVRAADAGARVLVLEKTGVVGGSTSVSAGIVWVPLNSHQAEFDISDTREEALAYIRRLSGRVADPELLELCVDRGAEMLEYIETHTPLKMTTMAKYPDYYAAYDIPGKKYGGRSCEPLPFPVGELLPDWAARIQTKVAVRGQVARNMLAEDIGQRERTPEELERRNREDVRTKGSAIVAGLLRGVLDRGVEVRMQTRAEQLLGEDGVVRGIRVTAADGTTSTIETRRGVVLASGGFEWNRELVSAFIGFELYPISPQHATGDGQIMGMEAGALLGNMHSFWGSGAMMDPTDLTLGVPLPTFDDARAAGGTIIVNSHGDRFVNEAQPYHDFAHAFGEFDATTIDFPNEIAWMVFDEGVRSRKQILSFKPGDPIPDWVVTGETIAELGEKLGIDADHLTETVAEFNKYAADGVDPRFDRPRGMTGSKIRPVDRAPYYAVRIYPGTLGTNGGLRTDVNGQVRRARGGVIEGLYAAGNAAASPLGWGYPGGGTTLWTGMTMAYVAGEQVAHSRAPVGVA</sequence>
<keyword evidence="7" id="KW-1185">Reference proteome</keyword>